<evidence type="ECO:0000256" key="3">
    <source>
        <dbReference type="ARBA" id="ARBA00022691"/>
    </source>
</evidence>
<organism evidence="5 6">
    <name type="scientific">Caulifigura coniformis</name>
    <dbReference type="NCBI Taxonomy" id="2527983"/>
    <lineage>
        <taxon>Bacteria</taxon>
        <taxon>Pseudomonadati</taxon>
        <taxon>Planctomycetota</taxon>
        <taxon>Planctomycetia</taxon>
        <taxon>Planctomycetales</taxon>
        <taxon>Planctomycetaceae</taxon>
        <taxon>Caulifigura</taxon>
    </lineage>
</organism>
<gene>
    <name evidence="5" type="ORF">Pan44_04270</name>
</gene>
<dbReference type="EMBL" id="CP036271">
    <property type="protein sequence ID" value="QDT52416.1"/>
    <property type="molecule type" value="Genomic_DNA"/>
</dbReference>
<dbReference type="SUPFAM" id="SSF53335">
    <property type="entry name" value="S-adenosyl-L-methionine-dependent methyltransferases"/>
    <property type="match status" value="1"/>
</dbReference>
<dbReference type="GO" id="GO:0032259">
    <property type="term" value="P:methylation"/>
    <property type="evidence" value="ECO:0007669"/>
    <property type="project" value="UniProtKB-KW"/>
</dbReference>
<reference evidence="5 6" key="1">
    <citation type="submission" date="2019-02" db="EMBL/GenBank/DDBJ databases">
        <title>Deep-cultivation of Planctomycetes and their phenomic and genomic characterization uncovers novel biology.</title>
        <authorList>
            <person name="Wiegand S."/>
            <person name="Jogler M."/>
            <person name="Boedeker C."/>
            <person name="Pinto D."/>
            <person name="Vollmers J."/>
            <person name="Rivas-Marin E."/>
            <person name="Kohn T."/>
            <person name="Peeters S.H."/>
            <person name="Heuer A."/>
            <person name="Rast P."/>
            <person name="Oberbeckmann S."/>
            <person name="Bunk B."/>
            <person name="Jeske O."/>
            <person name="Meyerdierks A."/>
            <person name="Storesund J.E."/>
            <person name="Kallscheuer N."/>
            <person name="Luecker S."/>
            <person name="Lage O.M."/>
            <person name="Pohl T."/>
            <person name="Merkel B.J."/>
            <person name="Hornburger P."/>
            <person name="Mueller R.-W."/>
            <person name="Bruemmer F."/>
            <person name="Labrenz M."/>
            <person name="Spormann A.M."/>
            <person name="Op den Camp H."/>
            <person name="Overmann J."/>
            <person name="Amann R."/>
            <person name="Jetten M.S.M."/>
            <person name="Mascher T."/>
            <person name="Medema M.H."/>
            <person name="Devos D.P."/>
            <person name="Kaster A.-K."/>
            <person name="Ovreas L."/>
            <person name="Rohde M."/>
            <person name="Galperin M.Y."/>
            <person name="Jogler C."/>
        </authorList>
    </citation>
    <scope>NUCLEOTIDE SEQUENCE [LARGE SCALE GENOMIC DNA]</scope>
    <source>
        <strain evidence="5 6">Pan44</strain>
    </source>
</reference>
<dbReference type="KEGG" id="ccos:Pan44_04270"/>
<dbReference type="Proteomes" id="UP000315700">
    <property type="component" value="Chromosome"/>
</dbReference>
<dbReference type="GO" id="GO:0008168">
    <property type="term" value="F:methyltransferase activity"/>
    <property type="evidence" value="ECO:0007669"/>
    <property type="project" value="UniProtKB-KW"/>
</dbReference>
<evidence type="ECO:0000313" key="5">
    <source>
        <dbReference type="EMBL" id="QDT52416.1"/>
    </source>
</evidence>
<keyword evidence="1" id="KW-0489">Methyltransferase</keyword>
<dbReference type="PANTHER" id="PTHR43464:SF19">
    <property type="entry name" value="UBIQUINONE BIOSYNTHESIS O-METHYLTRANSFERASE, MITOCHONDRIAL"/>
    <property type="match status" value="1"/>
</dbReference>
<dbReference type="InParanoid" id="A0A517S8G2"/>
<dbReference type="Pfam" id="PF13649">
    <property type="entry name" value="Methyltransf_25"/>
    <property type="match status" value="1"/>
</dbReference>
<proteinExistence type="predicted"/>
<dbReference type="InterPro" id="IPR041698">
    <property type="entry name" value="Methyltransf_25"/>
</dbReference>
<evidence type="ECO:0000313" key="6">
    <source>
        <dbReference type="Proteomes" id="UP000315700"/>
    </source>
</evidence>
<evidence type="ECO:0000256" key="1">
    <source>
        <dbReference type="ARBA" id="ARBA00022603"/>
    </source>
</evidence>
<keyword evidence="6" id="KW-1185">Reference proteome</keyword>
<evidence type="ECO:0000259" key="4">
    <source>
        <dbReference type="Pfam" id="PF13649"/>
    </source>
</evidence>
<accession>A0A517S8G2</accession>
<protein>
    <recommendedName>
        <fullName evidence="4">Methyltransferase domain-containing protein</fullName>
    </recommendedName>
</protein>
<feature type="domain" description="Methyltransferase" evidence="4">
    <location>
        <begin position="48"/>
        <end position="141"/>
    </location>
</feature>
<name>A0A517S8G2_9PLAN</name>
<dbReference type="AlphaFoldDB" id="A0A517S8G2"/>
<dbReference type="RefSeq" id="WP_145026754.1">
    <property type="nucleotide sequence ID" value="NZ_CP036271.1"/>
</dbReference>
<keyword evidence="3" id="KW-0949">S-adenosyl-L-methionine</keyword>
<keyword evidence="2" id="KW-0808">Transferase</keyword>
<dbReference type="PANTHER" id="PTHR43464">
    <property type="entry name" value="METHYLTRANSFERASE"/>
    <property type="match status" value="1"/>
</dbReference>
<dbReference type="InterPro" id="IPR029063">
    <property type="entry name" value="SAM-dependent_MTases_sf"/>
</dbReference>
<sequence length="221" mass="24277">MDQPQSDRAAHKAALDGLRRVNRLCTSTGLLWKALHALSKNRPEPLRVLDIGSGGGDVVTRLARHARRAGVSMTFHGCDMSDSAVSIATEAAATAGADAFFFRQDVIGQGIPAGYDVVMCSLFLHHFDNDAARTLLTGMREAAGVAVFVDDLLRTKLGYALCWAGCRLLSRSPMVHYDGPQSVRAAFTLPEARNIFERAGYVGATFRKHWPERFLMQWNRT</sequence>
<dbReference type="Gene3D" id="3.40.50.150">
    <property type="entry name" value="Vaccinia Virus protein VP39"/>
    <property type="match status" value="1"/>
</dbReference>
<dbReference type="OrthoDB" id="9800454at2"/>
<evidence type="ECO:0000256" key="2">
    <source>
        <dbReference type="ARBA" id="ARBA00022679"/>
    </source>
</evidence>